<comment type="caution">
    <text evidence="2">The sequence shown here is derived from an EMBL/GenBank/DDBJ whole genome shotgun (WGS) entry which is preliminary data.</text>
</comment>
<reference evidence="2" key="1">
    <citation type="journal article" date="2022" name="Phytopathology">
        <title>Whole genome sequencing-based tracing of a 2022 introduction and outbreak of Xanthomonas hortorum pv. pelargonii.</title>
        <authorList>
            <person name="Iruegas Bocardo F."/>
            <person name="Weisberg A.J."/>
            <person name="Riutta E.R."/>
            <person name="Kilday K.B."/>
            <person name="Bonkowski J.C."/>
            <person name="Creswell T.C."/>
            <person name="Daughtrey M."/>
            <person name="Rane K.K."/>
            <person name="Grunwald N.J."/>
            <person name="Chang J.H."/>
            <person name="Putnam M."/>
        </authorList>
    </citation>
    <scope>NUCLEOTIDE SEQUENCE</scope>
    <source>
        <strain evidence="2">22-338</strain>
    </source>
</reference>
<dbReference type="InterPro" id="IPR058099">
    <property type="entry name" value="T3SS_XAC0095_dom"/>
</dbReference>
<organism evidence="2 3">
    <name type="scientific">Xanthomonas hortorum pv. hederae</name>
    <dbReference type="NCBI Taxonomy" id="453603"/>
    <lineage>
        <taxon>Bacteria</taxon>
        <taxon>Pseudomonadati</taxon>
        <taxon>Pseudomonadota</taxon>
        <taxon>Gammaproteobacteria</taxon>
        <taxon>Lysobacterales</taxon>
        <taxon>Lysobacteraceae</taxon>
        <taxon>Xanthomonas</taxon>
    </lineage>
</organism>
<proteinExistence type="predicted"/>
<gene>
    <name evidence="2" type="ORF">NY667_13255</name>
</gene>
<evidence type="ECO:0000313" key="2">
    <source>
        <dbReference type="EMBL" id="MDC8638753.1"/>
    </source>
</evidence>
<accession>A0A9X4BSG1</accession>
<evidence type="ECO:0000313" key="3">
    <source>
        <dbReference type="Proteomes" id="UP001140230"/>
    </source>
</evidence>
<reference evidence="2" key="2">
    <citation type="submission" date="2022-08" db="EMBL/GenBank/DDBJ databases">
        <authorList>
            <person name="Iruegas-Bocardo F."/>
            <person name="Weisberg A.J."/>
            <person name="Riutta E.R."/>
            <person name="Kilday K."/>
            <person name="Bonkowski J.C."/>
            <person name="Creswell T."/>
            <person name="Daughtrey M.L."/>
            <person name="Rane K."/>
            <person name="Grunwald N.J."/>
            <person name="Chang J.H."/>
            <person name="Putnam M.L."/>
        </authorList>
    </citation>
    <scope>NUCLEOTIDE SEQUENCE</scope>
    <source>
        <strain evidence="2">22-338</strain>
    </source>
</reference>
<dbReference type="NCBIfam" id="NF047335">
    <property type="entry name" value="T3SS_XAC0095"/>
    <property type="match status" value="1"/>
</dbReference>
<name>A0A9X4BSG1_9XANT</name>
<dbReference type="Pfam" id="PF26642">
    <property type="entry name" value="XAC0095_dom"/>
    <property type="match status" value="1"/>
</dbReference>
<dbReference type="AlphaFoldDB" id="A0A9X4BSG1"/>
<evidence type="ECO:0000259" key="1">
    <source>
        <dbReference type="Pfam" id="PF26642"/>
    </source>
</evidence>
<dbReference type="RefSeq" id="WP_104549215.1">
    <property type="nucleotide sequence ID" value="NZ_CP168173.1"/>
</dbReference>
<protein>
    <recommendedName>
        <fullName evidence="1">XAC0095-like domain-containing protein</fullName>
    </recommendedName>
</protein>
<dbReference type="EMBL" id="JANWTP010000040">
    <property type="protein sequence ID" value="MDC8638753.1"/>
    <property type="molecule type" value="Genomic_DNA"/>
</dbReference>
<sequence>METDGIAGAAGLGYWMGDEAQYRLEMVRDQLRLLAALARPRSVSDGQVAGLPLSYAELSHCFATLGEQLGAVLAELAWPARLDVEGARAPPPTALPGS</sequence>
<feature type="domain" description="XAC0095-like" evidence="1">
    <location>
        <begin position="13"/>
        <end position="78"/>
    </location>
</feature>
<dbReference type="Proteomes" id="UP001140230">
    <property type="component" value="Unassembled WGS sequence"/>
</dbReference>